<dbReference type="Pfam" id="PF00534">
    <property type="entry name" value="Glycos_transf_1"/>
    <property type="match status" value="1"/>
</dbReference>
<evidence type="ECO:0000259" key="2">
    <source>
        <dbReference type="Pfam" id="PF00534"/>
    </source>
</evidence>
<keyword evidence="1" id="KW-0808">Transferase</keyword>
<accession>A0ABY7JR47</accession>
<protein>
    <submittedName>
        <fullName evidence="3">Glycosyltransferase family 4 protein</fullName>
    </submittedName>
</protein>
<sequence>MIPKIDIIFALHDAQKEDIIEIFAIENREKVEVLGSGYNKKIFNINENIKSKIYKRKVIKIAYAGKIAFSKGLREFIRALNLLKYEKDDIEVVFMGQASDENEYRTILEMASTCKYCVKFTGRVSQEKMATILNCSDIFVLPSYYEGLPLVILEAMACGNYVICSDIEGMRGWLGKDIVSNDLLNFVKLPEMINVSQPKEDYIPQFIEDISKALDKAIDYRKRNRNTSINISSLSWDSLGKKLYELVNK</sequence>
<name>A0ABY7JR47_9FIRM</name>
<feature type="domain" description="Glycosyl transferase family 1" evidence="2">
    <location>
        <begin position="50"/>
        <end position="172"/>
    </location>
</feature>
<dbReference type="Gene3D" id="3.40.50.2000">
    <property type="entry name" value="Glycogen Phosphorylase B"/>
    <property type="match status" value="2"/>
</dbReference>
<evidence type="ECO:0000313" key="4">
    <source>
        <dbReference type="Proteomes" id="UP001164187"/>
    </source>
</evidence>
<proteinExistence type="predicted"/>
<dbReference type="PANTHER" id="PTHR46401">
    <property type="entry name" value="GLYCOSYLTRANSFERASE WBBK-RELATED"/>
    <property type="match status" value="1"/>
</dbReference>
<dbReference type="EMBL" id="CP114052">
    <property type="protein sequence ID" value="WAW15849.1"/>
    <property type="molecule type" value="Genomic_DNA"/>
</dbReference>
<keyword evidence="4" id="KW-1185">Reference proteome</keyword>
<dbReference type="InterPro" id="IPR001296">
    <property type="entry name" value="Glyco_trans_1"/>
</dbReference>
<evidence type="ECO:0000256" key="1">
    <source>
        <dbReference type="ARBA" id="ARBA00022679"/>
    </source>
</evidence>
<reference evidence="3" key="1">
    <citation type="submission" date="2022-12" db="EMBL/GenBank/DDBJ databases">
        <title>Peptostreptococcus.</title>
        <authorList>
            <person name="Lee S.H."/>
        </authorList>
    </citation>
    <scope>NUCLEOTIDE SEQUENCE</scope>
    <source>
        <strain evidence="3">CBA3647</strain>
    </source>
</reference>
<dbReference type="PANTHER" id="PTHR46401:SF2">
    <property type="entry name" value="GLYCOSYLTRANSFERASE WBBK-RELATED"/>
    <property type="match status" value="1"/>
</dbReference>
<dbReference type="SUPFAM" id="SSF53756">
    <property type="entry name" value="UDP-Glycosyltransferase/glycogen phosphorylase"/>
    <property type="match status" value="1"/>
</dbReference>
<organism evidence="3 4">
    <name type="scientific">Peptostreptococcus equinus</name>
    <dbReference type="NCBI Taxonomy" id="3003601"/>
    <lineage>
        <taxon>Bacteria</taxon>
        <taxon>Bacillati</taxon>
        <taxon>Bacillota</taxon>
        <taxon>Clostridia</taxon>
        <taxon>Peptostreptococcales</taxon>
        <taxon>Peptostreptococcaceae</taxon>
        <taxon>Peptostreptococcus</taxon>
    </lineage>
</organism>
<gene>
    <name evidence="3" type="ORF">O0R46_03265</name>
</gene>
<evidence type="ECO:0000313" key="3">
    <source>
        <dbReference type="EMBL" id="WAW15849.1"/>
    </source>
</evidence>
<dbReference type="Proteomes" id="UP001164187">
    <property type="component" value="Chromosome"/>
</dbReference>
<dbReference type="CDD" id="cd03801">
    <property type="entry name" value="GT4_PimA-like"/>
    <property type="match status" value="1"/>
</dbReference>